<dbReference type="Pfam" id="PF12738">
    <property type="entry name" value="PTCB-BRCT"/>
    <property type="match status" value="1"/>
</dbReference>
<dbReference type="InterPro" id="IPR053036">
    <property type="entry name" value="CellCycle_DNARepair_Reg"/>
</dbReference>
<dbReference type="PANTHER" id="PTHR47667">
    <property type="entry name" value="REGULATOR OF TY1 TRANSPOSITION PROTEIN 107"/>
    <property type="match status" value="1"/>
</dbReference>
<dbReference type="Pfam" id="PF16770">
    <property type="entry name" value="RTT107_BRCT_5"/>
    <property type="match status" value="1"/>
</dbReference>
<dbReference type="InterPro" id="IPR001357">
    <property type="entry name" value="BRCT_dom"/>
</dbReference>
<feature type="compositionally biased region" description="Basic and acidic residues" evidence="1">
    <location>
        <begin position="493"/>
        <end position="505"/>
    </location>
</feature>
<dbReference type="SUPFAM" id="SSF52113">
    <property type="entry name" value="BRCT domain"/>
    <property type="match status" value="3"/>
</dbReference>
<feature type="compositionally biased region" description="Polar residues" evidence="1">
    <location>
        <begin position="587"/>
        <end position="598"/>
    </location>
</feature>
<dbReference type="Proteomes" id="UP000002640">
    <property type="component" value="Unassembled WGS sequence"/>
</dbReference>
<name>G4YHD0_PHYSP</name>
<evidence type="ECO:0000256" key="1">
    <source>
        <dbReference type="SAM" id="MobiDB-lite"/>
    </source>
</evidence>
<protein>
    <recommendedName>
        <fullName evidence="2">BRCT domain-containing protein</fullName>
    </recommendedName>
</protein>
<dbReference type="FunFam" id="3.40.50.10190:FF:000018">
    <property type="entry name" value="DNA topoisomerase 2-binding protein 1"/>
    <property type="match status" value="1"/>
</dbReference>
<dbReference type="PANTHER" id="PTHR47667:SF1">
    <property type="entry name" value="REGULATOR OF TY1 TRANSPOSITION PROTEIN 107"/>
    <property type="match status" value="1"/>
</dbReference>
<evidence type="ECO:0000313" key="3">
    <source>
        <dbReference type="EMBL" id="EGZ28449.1"/>
    </source>
</evidence>
<dbReference type="KEGG" id="psoj:PHYSODRAFT_475693"/>
<accession>G4YHD0</accession>
<dbReference type="InParanoid" id="G4YHD0"/>
<feature type="compositionally biased region" description="Basic and acidic residues" evidence="1">
    <location>
        <begin position="548"/>
        <end position="557"/>
    </location>
</feature>
<gene>
    <name evidence="3" type="ORF">PHYSODRAFT_475693</name>
</gene>
<dbReference type="SMR" id="G4YHD0"/>
<dbReference type="EMBL" id="JH159151">
    <property type="protein sequence ID" value="EGZ28449.1"/>
    <property type="molecule type" value="Genomic_DNA"/>
</dbReference>
<dbReference type="Gene3D" id="3.40.50.10190">
    <property type="entry name" value="BRCT domain"/>
    <property type="match status" value="4"/>
</dbReference>
<dbReference type="CDD" id="cd17738">
    <property type="entry name" value="BRCT_TopBP1_rpt7"/>
    <property type="match status" value="1"/>
</dbReference>
<dbReference type="GeneID" id="20654646"/>
<feature type="domain" description="BRCT" evidence="2">
    <location>
        <begin position="388"/>
        <end position="476"/>
    </location>
</feature>
<feature type="compositionally biased region" description="Basic residues" evidence="1">
    <location>
        <begin position="672"/>
        <end position="686"/>
    </location>
</feature>
<dbReference type="OMA" id="THIICSE"/>
<evidence type="ECO:0000313" key="4">
    <source>
        <dbReference type="Proteomes" id="UP000002640"/>
    </source>
</evidence>
<feature type="region of interest" description="Disordered" evidence="1">
    <location>
        <begin position="484"/>
        <end position="505"/>
    </location>
</feature>
<keyword evidence="4" id="KW-1185">Reference proteome</keyword>
<sequence>MRQHSLYASLQCVVHPAELDAVELQALDACLRDGGATLLEDADAASGSAVTHIVCHPKAYQSFVAQRNERFVALVRPEWVFRTFLLQKLLPVDRFSPNPALIFSTLAISAGTMAKDPRKVINGLITHFGGQIVDQKEKLLQLSYTKADLTRNVTKWRRHFDLDSASTTFALPSCVLAYLGQQAGLDTQHHVKFAWIEECVLRHCRVPEGPFAHQPTGPAPTKSEQKARNWKTQPELHLEDLNLSKCAQVYKLGRTELGTELSVVRKLSNEKLEAMKKTMHGSIVLLAQHIAPLLREKLSEMLKTVDAKVANVPFGDSYQDIVGKVVTNASFVICRYRGGFEYDEATRQGKKVVSIYWVLAGLSQVSKPSPFNEAIQRPVRSFGSIPGMQSFVITLSGYSSRSSPTREELQIAIHATGACLLPVLSRTHSTHLLCYEASGEKYKKALSWRFDNVLSHEWVFACLSKWEYVPEDAFRYTAMKDFSGDTDSTASDHSSKKKDSGDIKPDEEIVSKTKLAITPSVRSAKKSAKGGQGRFDVDGILTEIDKVPTPADKKIPTDLETTTPATSAKTSKATPGRAKDVACTLFDTPTNTTAPSNKRISRKADTDEPMALDETSADVEEVEKEPATKVTKTNAKVAKEPPVVISISSDADESGTVEEANAGAGDQEPAKKTKAPAKKTKTKKRKGADLEEPEASKSSKTSSKKPKKEAPAAKKSRTASPPKDNRVFLLTGDRDQAAVHTSIISSLGGTVSKFGRVFDSNCTHIICSELKRTEKFIAGCAAGKWILKPSYLEACSAAGKFIDEAAHEWGSHKSDKKDIDERIWPEVSAYWRKERARGNPGAFAGWKFFIHAKCIPPRDMCERIVLAGDGSVIPLTKSANFDTLAKESTPEAPVVALFPPEVPTRDLWLKKLKTHDIECIKANFLIDYITKKQAPPVKLEDYTF</sequence>
<proteinExistence type="predicted"/>
<dbReference type="RefSeq" id="XP_009515724.1">
    <property type="nucleotide sequence ID" value="XM_009517429.1"/>
</dbReference>
<feature type="domain" description="BRCT" evidence="2">
    <location>
        <begin position="2"/>
        <end position="97"/>
    </location>
</feature>
<feature type="compositionally biased region" description="Acidic residues" evidence="1">
    <location>
        <begin position="607"/>
        <end position="623"/>
    </location>
</feature>
<feature type="region of interest" description="Disordered" evidence="1">
    <location>
        <begin position="548"/>
        <end position="727"/>
    </location>
</feature>
<evidence type="ECO:0000259" key="2">
    <source>
        <dbReference type="PROSITE" id="PS50172"/>
    </source>
</evidence>
<feature type="compositionally biased region" description="Low complexity" evidence="1">
    <location>
        <begin position="561"/>
        <end position="575"/>
    </location>
</feature>
<dbReference type="InterPro" id="IPR036420">
    <property type="entry name" value="BRCT_dom_sf"/>
</dbReference>
<dbReference type="PROSITE" id="PS50172">
    <property type="entry name" value="BRCT"/>
    <property type="match status" value="2"/>
</dbReference>
<reference evidence="3 4" key="1">
    <citation type="journal article" date="2006" name="Science">
        <title>Phytophthora genome sequences uncover evolutionary origins and mechanisms of pathogenesis.</title>
        <authorList>
            <person name="Tyler B.M."/>
            <person name="Tripathy S."/>
            <person name="Zhang X."/>
            <person name="Dehal P."/>
            <person name="Jiang R.H."/>
            <person name="Aerts A."/>
            <person name="Arredondo F.D."/>
            <person name="Baxter L."/>
            <person name="Bensasson D."/>
            <person name="Beynon J.L."/>
            <person name="Chapman J."/>
            <person name="Damasceno C.M."/>
            <person name="Dorrance A.E."/>
            <person name="Dou D."/>
            <person name="Dickerman A.W."/>
            <person name="Dubchak I.L."/>
            <person name="Garbelotto M."/>
            <person name="Gijzen M."/>
            <person name="Gordon S.G."/>
            <person name="Govers F."/>
            <person name="Grunwald N.J."/>
            <person name="Huang W."/>
            <person name="Ivors K.L."/>
            <person name="Jones R.W."/>
            <person name="Kamoun S."/>
            <person name="Krampis K."/>
            <person name="Lamour K.H."/>
            <person name="Lee M.K."/>
            <person name="McDonald W.H."/>
            <person name="Medina M."/>
            <person name="Meijer H.J."/>
            <person name="Nordberg E.K."/>
            <person name="Maclean D.J."/>
            <person name="Ospina-Giraldo M.D."/>
            <person name="Morris P.F."/>
            <person name="Phuntumart V."/>
            <person name="Putnam N.H."/>
            <person name="Rash S."/>
            <person name="Rose J.K."/>
            <person name="Sakihama Y."/>
            <person name="Salamov A.A."/>
            <person name="Savidor A."/>
            <person name="Scheuring C.F."/>
            <person name="Smith B.M."/>
            <person name="Sobral B.W."/>
            <person name="Terry A."/>
            <person name="Torto-Alalibo T.A."/>
            <person name="Win J."/>
            <person name="Xu Z."/>
            <person name="Zhang H."/>
            <person name="Grigoriev I.V."/>
            <person name="Rokhsar D.S."/>
            <person name="Boore J.L."/>
        </authorList>
    </citation>
    <scope>NUCLEOTIDE SEQUENCE [LARGE SCALE GENOMIC DNA]</scope>
    <source>
        <strain evidence="3 4">P6497</strain>
    </source>
</reference>
<dbReference type="AlphaFoldDB" id="G4YHD0"/>
<organism evidence="3 4">
    <name type="scientific">Phytophthora sojae (strain P6497)</name>
    <name type="common">Soybean stem and root rot agent</name>
    <name type="synonym">Phytophthora megasperma f. sp. glycines</name>
    <dbReference type="NCBI Taxonomy" id="1094619"/>
    <lineage>
        <taxon>Eukaryota</taxon>
        <taxon>Sar</taxon>
        <taxon>Stramenopiles</taxon>
        <taxon>Oomycota</taxon>
        <taxon>Peronosporomycetes</taxon>
        <taxon>Peronosporales</taxon>
        <taxon>Peronosporaceae</taxon>
        <taxon>Phytophthora</taxon>
    </lineage>
</organism>
<dbReference type="STRING" id="1094619.G4YHD0"/>
<dbReference type="SMART" id="SM00292">
    <property type="entry name" value="BRCT"/>
    <property type="match status" value="5"/>
</dbReference>